<dbReference type="PANTHER" id="PTHR30313:SF2">
    <property type="entry name" value="DNA PRIMASE"/>
    <property type="match status" value="1"/>
</dbReference>
<name>A0AAW4VM60_9FIRM</name>
<evidence type="ECO:0000256" key="2">
    <source>
        <dbReference type="ARBA" id="ARBA00022515"/>
    </source>
</evidence>
<keyword evidence="2" id="KW-0639">Primosome</keyword>
<comment type="caution">
    <text evidence="11">The sequence shown here is derived from an EMBL/GenBank/DDBJ whole genome shotgun (WGS) entry which is preliminary data.</text>
</comment>
<keyword evidence="8" id="KW-0862">Zinc</keyword>
<evidence type="ECO:0000256" key="5">
    <source>
        <dbReference type="ARBA" id="ARBA00022705"/>
    </source>
</evidence>
<dbReference type="InterPro" id="IPR013264">
    <property type="entry name" value="DNAG_N"/>
</dbReference>
<dbReference type="AlphaFoldDB" id="A0AAW4VM60"/>
<feature type="domain" description="Toprim" evidence="10">
    <location>
        <begin position="291"/>
        <end position="375"/>
    </location>
</feature>
<evidence type="ECO:0000259" key="10">
    <source>
        <dbReference type="PROSITE" id="PS50880"/>
    </source>
</evidence>
<dbReference type="Pfam" id="PF08275">
    <property type="entry name" value="DNAG_N"/>
    <property type="match status" value="1"/>
</dbReference>
<dbReference type="InterPro" id="IPR036977">
    <property type="entry name" value="DNA_primase_Znf_CHC2"/>
</dbReference>
<keyword evidence="4" id="KW-0548">Nucleotidyltransferase</keyword>
<protein>
    <submittedName>
        <fullName evidence="11">Toprim domain-containing protein</fullName>
    </submittedName>
</protein>
<evidence type="ECO:0000256" key="9">
    <source>
        <dbReference type="ARBA" id="ARBA00023163"/>
    </source>
</evidence>
<accession>A0AAW4VM60</accession>
<gene>
    <name evidence="11" type="ORF">LJD74_12020</name>
</gene>
<dbReference type="Proteomes" id="UP001197827">
    <property type="component" value="Unassembled WGS sequence"/>
</dbReference>
<dbReference type="InterPro" id="IPR034151">
    <property type="entry name" value="TOPRIM_DnaG_bac"/>
</dbReference>
<dbReference type="GO" id="GO:1990077">
    <property type="term" value="C:primosome complex"/>
    <property type="evidence" value="ECO:0007669"/>
    <property type="project" value="UniProtKB-KW"/>
</dbReference>
<dbReference type="Gene3D" id="3.90.580.10">
    <property type="entry name" value="Zinc finger, CHC2-type domain"/>
    <property type="match status" value="1"/>
</dbReference>
<evidence type="ECO:0000313" key="12">
    <source>
        <dbReference type="Proteomes" id="UP001197827"/>
    </source>
</evidence>
<dbReference type="InterPro" id="IPR050219">
    <property type="entry name" value="DnaG_primase"/>
</dbReference>
<dbReference type="GO" id="GO:0006269">
    <property type="term" value="P:DNA replication, synthesis of primer"/>
    <property type="evidence" value="ECO:0007669"/>
    <property type="project" value="UniProtKB-KW"/>
</dbReference>
<dbReference type="GO" id="GO:0008270">
    <property type="term" value="F:zinc ion binding"/>
    <property type="evidence" value="ECO:0007669"/>
    <property type="project" value="UniProtKB-KW"/>
</dbReference>
<dbReference type="EMBL" id="JAJDKQ010000029">
    <property type="protein sequence ID" value="MCB8562713.1"/>
    <property type="molecule type" value="Genomic_DNA"/>
</dbReference>
<dbReference type="SMART" id="SM00400">
    <property type="entry name" value="ZnF_CHCC"/>
    <property type="match status" value="1"/>
</dbReference>
<dbReference type="GO" id="GO:0003899">
    <property type="term" value="F:DNA-directed RNA polymerase activity"/>
    <property type="evidence" value="ECO:0007669"/>
    <property type="project" value="InterPro"/>
</dbReference>
<dbReference type="CDD" id="cd03364">
    <property type="entry name" value="TOPRIM_DnaG_primases"/>
    <property type="match status" value="1"/>
</dbReference>
<evidence type="ECO:0000256" key="8">
    <source>
        <dbReference type="ARBA" id="ARBA00022833"/>
    </source>
</evidence>
<dbReference type="PANTHER" id="PTHR30313">
    <property type="entry name" value="DNA PRIMASE"/>
    <property type="match status" value="1"/>
</dbReference>
<evidence type="ECO:0000256" key="1">
    <source>
        <dbReference type="ARBA" id="ARBA00022478"/>
    </source>
</evidence>
<dbReference type="Gene3D" id="3.40.1360.10">
    <property type="match status" value="1"/>
</dbReference>
<evidence type="ECO:0000256" key="3">
    <source>
        <dbReference type="ARBA" id="ARBA00022679"/>
    </source>
</evidence>
<dbReference type="Pfam" id="PF01807">
    <property type="entry name" value="Zn_ribbon_DnaG"/>
    <property type="match status" value="1"/>
</dbReference>
<keyword evidence="1" id="KW-0240">DNA-directed RNA polymerase</keyword>
<dbReference type="InterPro" id="IPR002694">
    <property type="entry name" value="Znf_CHC2"/>
</dbReference>
<evidence type="ECO:0000256" key="7">
    <source>
        <dbReference type="ARBA" id="ARBA00022771"/>
    </source>
</evidence>
<evidence type="ECO:0000256" key="6">
    <source>
        <dbReference type="ARBA" id="ARBA00022723"/>
    </source>
</evidence>
<proteinExistence type="predicted"/>
<evidence type="ECO:0000256" key="4">
    <source>
        <dbReference type="ARBA" id="ARBA00022695"/>
    </source>
</evidence>
<dbReference type="SUPFAM" id="SSF56731">
    <property type="entry name" value="DNA primase core"/>
    <property type="match status" value="1"/>
</dbReference>
<dbReference type="InterPro" id="IPR006171">
    <property type="entry name" value="TOPRIM_dom"/>
</dbReference>
<keyword evidence="7" id="KW-0863">Zinc-finger</keyword>
<reference evidence="11" key="1">
    <citation type="submission" date="2021-10" db="EMBL/GenBank/DDBJ databases">
        <title>Collection of gut derived symbiotic bacterial strains cultured from healthy donors.</title>
        <authorList>
            <person name="Lin H."/>
            <person name="Littmann E."/>
            <person name="Kohout C."/>
            <person name="Pamer E.G."/>
        </authorList>
    </citation>
    <scope>NUCLEOTIDE SEQUENCE</scope>
    <source>
        <strain evidence="11">DFI.5.2</strain>
    </source>
</reference>
<dbReference type="SMART" id="SM00493">
    <property type="entry name" value="TOPRIM"/>
    <property type="match status" value="1"/>
</dbReference>
<dbReference type="GO" id="GO:0003677">
    <property type="term" value="F:DNA binding"/>
    <property type="evidence" value="ECO:0007669"/>
    <property type="project" value="InterPro"/>
</dbReference>
<dbReference type="InterPro" id="IPR037068">
    <property type="entry name" value="DNA_primase_core_N_sf"/>
</dbReference>
<dbReference type="Gene3D" id="3.90.980.10">
    <property type="entry name" value="DNA primase, catalytic core, N-terminal domain"/>
    <property type="match status" value="1"/>
</dbReference>
<keyword evidence="6" id="KW-0479">Metal-binding</keyword>
<dbReference type="Pfam" id="PF13155">
    <property type="entry name" value="Toprim_2"/>
    <property type="match status" value="1"/>
</dbReference>
<dbReference type="RefSeq" id="WP_117851889.1">
    <property type="nucleotide sequence ID" value="NZ_JAJDKQ010000029.1"/>
</dbReference>
<dbReference type="GO" id="GO:0000428">
    <property type="term" value="C:DNA-directed RNA polymerase complex"/>
    <property type="evidence" value="ECO:0007669"/>
    <property type="project" value="UniProtKB-KW"/>
</dbReference>
<sequence length="625" mass="74823">MFKKSWEAGVDMESKKTDLKYIIDQIDKKLSIEKVARNLLGDPSTENRNAKWNMTYKSIYKEENTPSFKISTRLNVFYCFATKNTGNVVKLYHDYKTLKENPISYEETCKQLIEEYKLDIKVESLPQKTRNKKFNDMEKNIIKFFQKIVELSHYNLKSHHYLKAEKYLENERKLLEDTVDLFNLGYFDTNHNKLLDNIIKDIRGLNKTDLIRYGILNEAGNFSLVNRIIIPKYDINGEVVSLCGRSLNQKGSLKYLRLENNSEYRDECPELDSSKYLYNFERARKYILSQSEVIIVEGYFDAIRLWEKGIYNVVALETTSMTKNQEKQLESLGPIKITCFLDADDSGRDMQLKLLENLSNKKNKKQFYYLKTFFVDDQNYNDFGKDPDEYLRDLSKDKVDELLLSKVNYRNYLIEIHINRFEIETSYTFKELYDDIGDLLNHYNSAYNEKIEQICRDKKGEELSDFYELVKYTNNIEKLYLMRYLDAEDFYCEKLLKDMRIFTNNYKIYNDFMLEIYSKVQSHFLDNELLEVNMYVAAENKNLRTYGNKKSKIIVDVADVFNKYISIELDYYENYILILNRLNDDMDSKKREENNFFDHRFFKDINDNDKRKEVTDYIEKMFEEK</sequence>
<dbReference type="GO" id="GO:0005737">
    <property type="term" value="C:cytoplasm"/>
    <property type="evidence" value="ECO:0007669"/>
    <property type="project" value="TreeGrafter"/>
</dbReference>
<keyword evidence="9" id="KW-0804">Transcription</keyword>
<dbReference type="SUPFAM" id="SSF57783">
    <property type="entry name" value="Zinc beta-ribbon"/>
    <property type="match status" value="1"/>
</dbReference>
<keyword evidence="3" id="KW-0808">Transferase</keyword>
<dbReference type="PROSITE" id="PS50880">
    <property type="entry name" value="TOPRIM"/>
    <property type="match status" value="1"/>
</dbReference>
<organism evidence="11 12">
    <name type="scientific">Faecalibacillus intestinalis</name>
    <dbReference type="NCBI Taxonomy" id="1982626"/>
    <lineage>
        <taxon>Bacteria</taxon>
        <taxon>Bacillati</taxon>
        <taxon>Bacillota</taxon>
        <taxon>Erysipelotrichia</taxon>
        <taxon>Erysipelotrichales</taxon>
        <taxon>Coprobacillaceae</taxon>
        <taxon>Faecalibacillus</taxon>
    </lineage>
</organism>
<evidence type="ECO:0000313" key="11">
    <source>
        <dbReference type="EMBL" id="MCB8562713.1"/>
    </source>
</evidence>
<keyword evidence="5" id="KW-0235">DNA replication</keyword>